<comment type="similarity">
    <text evidence="1 7">Belongs to the glycosyl hydrolase 4 family.</text>
</comment>
<name>A0ABQ4N170_9BACL</name>
<evidence type="ECO:0000256" key="2">
    <source>
        <dbReference type="ARBA" id="ARBA00022723"/>
    </source>
</evidence>
<dbReference type="Pfam" id="PF02056">
    <property type="entry name" value="Glyco_hydro_4"/>
    <property type="match status" value="1"/>
</dbReference>
<dbReference type="InterPro" id="IPR022616">
    <property type="entry name" value="Glyco_hydro_4_C"/>
</dbReference>
<evidence type="ECO:0000256" key="7">
    <source>
        <dbReference type="RuleBase" id="RU361152"/>
    </source>
</evidence>
<feature type="domain" description="Glycosyl hydrolase family 4 C-terminal" evidence="8">
    <location>
        <begin position="190"/>
        <end position="420"/>
    </location>
</feature>
<evidence type="ECO:0000256" key="3">
    <source>
        <dbReference type="ARBA" id="ARBA00022801"/>
    </source>
</evidence>
<dbReference type="PANTHER" id="PTHR32092">
    <property type="entry name" value="6-PHOSPHO-BETA-GLUCOSIDASE-RELATED"/>
    <property type="match status" value="1"/>
</dbReference>
<keyword evidence="5" id="KW-0464">Manganese</keyword>
<keyword evidence="2" id="KW-0479">Metal-binding</keyword>
<keyword evidence="3 7" id="KW-0378">Hydrolase</keyword>
<organism evidence="9 10">
    <name type="scientific">Paenibacillus cisolokensis</name>
    <dbReference type="NCBI Taxonomy" id="1658519"/>
    <lineage>
        <taxon>Bacteria</taxon>
        <taxon>Bacillati</taxon>
        <taxon>Bacillota</taxon>
        <taxon>Bacilli</taxon>
        <taxon>Bacillales</taxon>
        <taxon>Paenibacillaceae</taxon>
        <taxon>Paenibacillus</taxon>
    </lineage>
</organism>
<dbReference type="Gene3D" id="3.90.110.10">
    <property type="entry name" value="Lactate dehydrogenase/glycoside hydrolase, family 4, C-terminal"/>
    <property type="match status" value="1"/>
</dbReference>
<dbReference type="InterPro" id="IPR001088">
    <property type="entry name" value="Glyco_hydro_4"/>
</dbReference>
<dbReference type="RefSeq" id="WP_213527150.1">
    <property type="nucleotide sequence ID" value="NZ_BOVJ01000014.1"/>
</dbReference>
<dbReference type="Pfam" id="PF11975">
    <property type="entry name" value="Glyco_hydro_4C"/>
    <property type="match status" value="1"/>
</dbReference>
<sequence length="429" mass="47815">MKLALIGGAGVRTPSMIDSLVRRHHEIPIRELVIHDIDPHKIDTIGAIVKHLVRQHGSPFRVETTTDIAKAVEGADFIYTAIRVGGEESRAIDERVALRHGVLGQETTGPGGFSMALRTIPVMLEYSRIIERESPNAWVVNFTNPAGLITEALSKHTRLNLIGICDAPSALKLDIAKFLNEPADDIHLHYFGLNHLGWVNRVTVRGIDRLPYIIDHYDRFARSCPHMACFSPELIRQLRMLPNEYLYYYYYREQAVNHILSSPHTRGEQIAEWNRNLLVQLKEKLQEGDIEAAIALYADTMQKRQNSYMSAETGKAGNAGSMQHKPLDTSQASLENEGYAGLALSIMSAICNNKKTCLILNVPNRGTIADLRDDDVVEVPCMLDANGPVPLAAGALPDSVKGLIQSVKQYERYTVSAAVTVRTRMRYGR</sequence>
<keyword evidence="4 7" id="KW-0520">NAD</keyword>
<comment type="cofactor">
    <cofactor evidence="7">
        <name>NAD(+)</name>
        <dbReference type="ChEBI" id="CHEBI:57540"/>
    </cofactor>
    <text evidence="7">Binds 1 NAD(+) per subunit.</text>
</comment>
<dbReference type="GO" id="GO:0016787">
    <property type="term" value="F:hydrolase activity"/>
    <property type="evidence" value="ECO:0007669"/>
    <property type="project" value="UniProtKB-KW"/>
</dbReference>
<proteinExistence type="inferred from homology"/>
<evidence type="ECO:0000259" key="8">
    <source>
        <dbReference type="Pfam" id="PF11975"/>
    </source>
</evidence>
<dbReference type="Proteomes" id="UP000680304">
    <property type="component" value="Unassembled WGS sequence"/>
</dbReference>
<evidence type="ECO:0000256" key="4">
    <source>
        <dbReference type="ARBA" id="ARBA00023027"/>
    </source>
</evidence>
<dbReference type="Gene3D" id="3.40.50.720">
    <property type="entry name" value="NAD(P)-binding Rossmann-like Domain"/>
    <property type="match status" value="1"/>
</dbReference>
<evidence type="ECO:0000256" key="6">
    <source>
        <dbReference type="ARBA" id="ARBA00023295"/>
    </source>
</evidence>
<dbReference type="InterPro" id="IPR036291">
    <property type="entry name" value="NAD(P)-bd_dom_sf"/>
</dbReference>
<dbReference type="SUPFAM" id="SSF56327">
    <property type="entry name" value="LDH C-terminal domain-like"/>
    <property type="match status" value="1"/>
</dbReference>
<evidence type="ECO:0000256" key="1">
    <source>
        <dbReference type="ARBA" id="ARBA00010141"/>
    </source>
</evidence>
<evidence type="ECO:0000313" key="10">
    <source>
        <dbReference type="Proteomes" id="UP000680304"/>
    </source>
</evidence>
<reference evidence="9 10" key="1">
    <citation type="submission" date="2021-04" db="EMBL/GenBank/DDBJ databases">
        <title>Draft genome sequence of Paenibacillus cisolokensis, LC2-13A.</title>
        <authorList>
            <person name="Uke A."/>
            <person name="Chhe C."/>
            <person name="Baramee S."/>
            <person name="Kosugi A."/>
        </authorList>
    </citation>
    <scope>NUCLEOTIDE SEQUENCE [LARGE SCALE GENOMIC DNA]</scope>
    <source>
        <strain evidence="9 10">LC2-13A</strain>
    </source>
</reference>
<keyword evidence="6 7" id="KW-0326">Glycosidase</keyword>
<evidence type="ECO:0000313" key="9">
    <source>
        <dbReference type="EMBL" id="GIQ61904.1"/>
    </source>
</evidence>
<dbReference type="SUPFAM" id="SSF51735">
    <property type="entry name" value="NAD(P)-binding Rossmann-fold domains"/>
    <property type="match status" value="1"/>
</dbReference>
<dbReference type="PRINTS" id="PR00732">
    <property type="entry name" value="GLHYDRLASE4"/>
</dbReference>
<evidence type="ECO:0000256" key="5">
    <source>
        <dbReference type="ARBA" id="ARBA00023211"/>
    </source>
</evidence>
<comment type="caution">
    <text evidence="9">The sequence shown here is derived from an EMBL/GenBank/DDBJ whole genome shotgun (WGS) entry which is preliminary data.</text>
</comment>
<dbReference type="InterPro" id="IPR015955">
    <property type="entry name" value="Lactate_DH/Glyco_Ohase_4_C"/>
</dbReference>
<keyword evidence="10" id="KW-1185">Reference proteome</keyword>
<dbReference type="PANTHER" id="PTHR32092:SF5">
    <property type="entry name" value="6-PHOSPHO-BETA-GLUCOSIDASE"/>
    <property type="match status" value="1"/>
</dbReference>
<protein>
    <submittedName>
        <fullName evidence="9">Glycosyl hydrolase</fullName>
    </submittedName>
</protein>
<gene>
    <name evidence="9" type="ORF">PACILC2_04720</name>
</gene>
<dbReference type="EMBL" id="BOVJ01000014">
    <property type="protein sequence ID" value="GIQ61904.1"/>
    <property type="molecule type" value="Genomic_DNA"/>
</dbReference>
<accession>A0ABQ4N170</accession>